<dbReference type="STRING" id="391626.OAN307_c17570"/>
<protein>
    <submittedName>
        <fullName evidence="2">Uncharacterized protein</fullName>
    </submittedName>
</protein>
<dbReference type="EMBL" id="CP003740">
    <property type="protein sequence ID" value="AGI67422.1"/>
    <property type="molecule type" value="Genomic_DNA"/>
</dbReference>
<gene>
    <name evidence="2" type="ORF">OAN307_c17570</name>
</gene>
<reference evidence="2 3" key="1">
    <citation type="journal article" date="2013" name="PLoS ONE">
        <title>Poles Apart: Arctic and Antarctic Octadecabacter strains Share High Genome Plasticity and a New Type of Xanthorhodopsin.</title>
        <authorList>
            <person name="Vollmers J."/>
            <person name="Voget S."/>
            <person name="Dietrich S."/>
            <person name="Gollnow K."/>
            <person name="Smits M."/>
            <person name="Meyer K."/>
            <person name="Brinkhoff T."/>
            <person name="Simon M."/>
            <person name="Daniel R."/>
        </authorList>
    </citation>
    <scope>NUCLEOTIDE SEQUENCE [LARGE SCALE GENOMIC DNA]</scope>
    <source>
        <strain evidence="2 3">307</strain>
    </source>
</reference>
<sequence>MSSSDWRLNPCDIEPVIGADPLPPSAKITETAMKQGLELVGWFQFHLPPVFRPLRSASLSLPPREGHEETGAAMKQPHLEAPHEPLNLLADWISREQLAGELGITSDTLARGHSAHA</sequence>
<dbReference type="KEGG" id="oat:OAN307_c17570"/>
<evidence type="ECO:0000256" key="1">
    <source>
        <dbReference type="SAM" id="MobiDB-lite"/>
    </source>
</evidence>
<evidence type="ECO:0000313" key="2">
    <source>
        <dbReference type="EMBL" id="AGI67422.1"/>
    </source>
</evidence>
<feature type="region of interest" description="Disordered" evidence="1">
    <location>
        <begin position="61"/>
        <end position="81"/>
    </location>
</feature>
<accession>M9R5D6</accession>
<dbReference type="RefSeq" id="WP_015499453.1">
    <property type="nucleotide sequence ID" value="NC_020911.1"/>
</dbReference>
<dbReference type="HOGENOM" id="CLU_2082413_0_0_5"/>
<organism evidence="2 3">
    <name type="scientific">Octadecabacter antarcticus 307</name>
    <dbReference type="NCBI Taxonomy" id="391626"/>
    <lineage>
        <taxon>Bacteria</taxon>
        <taxon>Pseudomonadati</taxon>
        <taxon>Pseudomonadota</taxon>
        <taxon>Alphaproteobacteria</taxon>
        <taxon>Rhodobacterales</taxon>
        <taxon>Roseobacteraceae</taxon>
        <taxon>Octadecabacter</taxon>
    </lineage>
</organism>
<evidence type="ECO:0000313" key="3">
    <source>
        <dbReference type="Proteomes" id="UP000005307"/>
    </source>
</evidence>
<keyword evidence="3" id="KW-1185">Reference proteome</keyword>
<name>M9R5D6_9RHOB</name>
<dbReference type="AlphaFoldDB" id="M9R5D6"/>
<dbReference type="Proteomes" id="UP000005307">
    <property type="component" value="Chromosome"/>
</dbReference>
<proteinExistence type="predicted"/>